<dbReference type="PANTHER" id="PTHR14604:SF3">
    <property type="entry name" value="SPERM-ASSOCIATED ANTIGEN 16 PROTEIN"/>
    <property type="match status" value="1"/>
</dbReference>
<dbReference type="InterPro" id="IPR050995">
    <property type="entry name" value="WD-F-box_domain-protein"/>
</dbReference>
<dbReference type="EMBL" id="GL349497">
    <property type="protein sequence ID" value="KNC55214.1"/>
    <property type="molecule type" value="Genomic_DNA"/>
</dbReference>
<dbReference type="Gene3D" id="2.130.10.10">
    <property type="entry name" value="YVTN repeat-like/Quinoprotein amine dehydrogenase"/>
    <property type="match status" value="2"/>
</dbReference>
<evidence type="ECO:0000256" key="1">
    <source>
        <dbReference type="ARBA" id="ARBA00022574"/>
    </source>
</evidence>
<evidence type="ECO:0000313" key="7">
    <source>
        <dbReference type="Proteomes" id="UP000054408"/>
    </source>
</evidence>
<dbReference type="SUPFAM" id="SSF50978">
    <property type="entry name" value="WD40 repeat-like"/>
    <property type="match status" value="1"/>
</dbReference>
<evidence type="ECO:0000256" key="2">
    <source>
        <dbReference type="ARBA" id="ARBA00022737"/>
    </source>
</evidence>
<feature type="repeat" description="WD" evidence="3">
    <location>
        <begin position="596"/>
        <end position="629"/>
    </location>
</feature>
<evidence type="ECO:0000256" key="4">
    <source>
        <dbReference type="SAM" id="Coils"/>
    </source>
</evidence>
<dbReference type="RefSeq" id="XP_013753192.1">
    <property type="nucleotide sequence ID" value="XM_013897738.1"/>
</dbReference>
<accession>A0A0L0DS98</accession>
<dbReference type="Pfam" id="PF00400">
    <property type="entry name" value="WD40"/>
    <property type="match status" value="6"/>
</dbReference>
<dbReference type="PRINTS" id="PR00320">
    <property type="entry name" value="GPROTEINBRPT"/>
</dbReference>
<feature type="repeat" description="WD" evidence="3">
    <location>
        <begin position="467"/>
        <end position="508"/>
    </location>
</feature>
<evidence type="ECO:0000256" key="3">
    <source>
        <dbReference type="PROSITE-ProRule" id="PRU00221"/>
    </source>
</evidence>
<feature type="repeat" description="WD" evidence="3">
    <location>
        <begin position="383"/>
        <end position="424"/>
    </location>
</feature>
<feature type="repeat" description="WD" evidence="3">
    <location>
        <begin position="341"/>
        <end position="382"/>
    </location>
</feature>
<name>A0A0L0DS98_THETB</name>
<reference evidence="6 7" key="1">
    <citation type="submission" date="2010-05" db="EMBL/GenBank/DDBJ databases">
        <title>The Genome Sequence of Thecamonas trahens ATCC 50062.</title>
        <authorList>
            <consortium name="The Broad Institute Genome Sequencing Platform"/>
            <person name="Russ C."/>
            <person name="Cuomo C."/>
            <person name="Shea T."/>
            <person name="Young S.K."/>
            <person name="Zeng Q."/>
            <person name="Koehrsen M."/>
            <person name="Haas B."/>
            <person name="Borodovsky M."/>
            <person name="Guigo R."/>
            <person name="Alvarado L."/>
            <person name="Berlin A."/>
            <person name="Bochicchio J."/>
            <person name="Borenstein D."/>
            <person name="Chapman S."/>
            <person name="Chen Z."/>
            <person name="Freedman E."/>
            <person name="Gellesch M."/>
            <person name="Goldberg J."/>
            <person name="Griggs A."/>
            <person name="Gujja S."/>
            <person name="Heilman E."/>
            <person name="Heiman D."/>
            <person name="Hepburn T."/>
            <person name="Howarth C."/>
            <person name="Jen D."/>
            <person name="Larson L."/>
            <person name="Mehta T."/>
            <person name="Park D."/>
            <person name="Pearson M."/>
            <person name="Roberts A."/>
            <person name="Saif S."/>
            <person name="Shenoy N."/>
            <person name="Sisk P."/>
            <person name="Stolte C."/>
            <person name="Sykes S."/>
            <person name="Thomson T."/>
            <person name="Walk T."/>
            <person name="White J."/>
            <person name="Yandava C."/>
            <person name="Burger G."/>
            <person name="Gray M.W."/>
            <person name="Holland P.W.H."/>
            <person name="King N."/>
            <person name="Lang F.B.F."/>
            <person name="Roger A.J."/>
            <person name="Ruiz-Trillo I."/>
            <person name="Lander E."/>
            <person name="Nusbaum C."/>
        </authorList>
    </citation>
    <scope>NUCLEOTIDE SEQUENCE [LARGE SCALE GENOMIC DNA]</scope>
    <source>
        <strain evidence="6 7">ATCC 50062</strain>
    </source>
</reference>
<organism evidence="6 7">
    <name type="scientific">Thecamonas trahens ATCC 50062</name>
    <dbReference type="NCBI Taxonomy" id="461836"/>
    <lineage>
        <taxon>Eukaryota</taxon>
        <taxon>Apusozoa</taxon>
        <taxon>Apusomonadida</taxon>
        <taxon>Apusomonadidae</taxon>
        <taxon>Thecamonas</taxon>
    </lineage>
</organism>
<dbReference type="Proteomes" id="UP000054408">
    <property type="component" value="Unassembled WGS sequence"/>
</dbReference>
<proteinExistence type="predicted"/>
<keyword evidence="1 3" id="KW-0853">WD repeat</keyword>
<keyword evidence="4" id="KW-0175">Coiled coil</keyword>
<dbReference type="AlphaFoldDB" id="A0A0L0DS98"/>
<dbReference type="OrthoDB" id="538223at2759"/>
<feature type="compositionally biased region" description="Polar residues" evidence="5">
    <location>
        <begin position="278"/>
        <end position="289"/>
    </location>
</feature>
<feature type="repeat" description="WD" evidence="3">
    <location>
        <begin position="425"/>
        <end position="466"/>
    </location>
</feature>
<dbReference type="InterPro" id="IPR036322">
    <property type="entry name" value="WD40_repeat_dom_sf"/>
</dbReference>
<feature type="region of interest" description="Disordered" evidence="5">
    <location>
        <begin position="243"/>
        <end position="302"/>
    </location>
</feature>
<sequence>MTEAYFLESVVVVDDADDDFAYEAVDVIDSDDDALLHDEDLAAATRAAQNGYRSTAPSVRQSPTDHATADQAQAVAGAALTRKPEVIDDFICNFLNRMGMRRTLEVFQTEWYELESKGLIDRAAIGAVPDVYSANVELDQERKALTAQVAKEQKETQMTRATWEKLTQERNHHRMHHRRVEQEKQLLIKQLKQMRKLQLEYEPTLEQLKAKHQAALQEKDRKGRIIMRLKEQLERTKAALAQMKEAAERAGQPLPDAVLDADQDRATRRKPRSARAVRTSSAKARSSTPRRPAGSGYAISGGAGPLVNDRDLFALPELGNPHVGKSYEQAGPAGFSSAASLPAHEDSIAGLAMHPSHPVAAAVSDDGKWSLWTLETNELIMSGAGHAAWVGACAFSPRGSHLATGSGDTTIKLWDVLHYQCTSTLADHTQAVWGVDFHCSGDALVSCSLDGTTRLWDLARSLAVATLRGHVNSVNSVKFEPYASALATGSADHTVSLWDPRTHLCTHTFFGHETSVARVAYSRDGTKLASADSDGMVKVWDTRAQAELHSVLTCSPDTPYAANDLVFDASGNTLAIATEDGFVRIFDMAQAALVDALQHDDAVNAVAFDADNKTMVSAGADAALHVWSF</sequence>
<dbReference type="PROSITE" id="PS00678">
    <property type="entry name" value="WD_REPEATS_1"/>
    <property type="match status" value="3"/>
</dbReference>
<dbReference type="PANTHER" id="PTHR14604">
    <property type="entry name" value="WD40 REPEAT PF20"/>
    <property type="match status" value="1"/>
</dbReference>
<dbReference type="STRING" id="461836.A0A0L0DS98"/>
<keyword evidence="2" id="KW-0677">Repeat</keyword>
<dbReference type="InterPro" id="IPR020472">
    <property type="entry name" value="WD40_PAC1"/>
</dbReference>
<dbReference type="InterPro" id="IPR015943">
    <property type="entry name" value="WD40/YVTN_repeat-like_dom_sf"/>
</dbReference>
<dbReference type="GeneID" id="25570308"/>
<dbReference type="SMART" id="SM00320">
    <property type="entry name" value="WD40"/>
    <property type="match status" value="7"/>
</dbReference>
<dbReference type="eggNOG" id="KOG0266">
    <property type="taxonomic scope" value="Eukaryota"/>
</dbReference>
<gene>
    <name evidence="6" type="ORF">AMSG_12394</name>
</gene>
<feature type="repeat" description="WD" evidence="3">
    <location>
        <begin position="509"/>
        <end position="550"/>
    </location>
</feature>
<dbReference type="OMA" id="VSDDETW"/>
<dbReference type="PROSITE" id="PS50082">
    <property type="entry name" value="WD_REPEATS_2"/>
    <property type="match status" value="6"/>
</dbReference>
<evidence type="ECO:0000256" key="5">
    <source>
        <dbReference type="SAM" id="MobiDB-lite"/>
    </source>
</evidence>
<evidence type="ECO:0000313" key="6">
    <source>
        <dbReference type="EMBL" id="KNC55214.1"/>
    </source>
</evidence>
<dbReference type="InterPro" id="IPR019775">
    <property type="entry name" value="WD40_repeat_CS"/>
</dbReference>
<dbReference type="CDD" id="cd00200">
    <property type="entry name" value="WD40"/>
    <property type="match status" value="1"/>
</dbReference>
<dbReference type="InterPro" id="IPR001680">
    <property type="entry name" value="WD40_rpt"/>
</dbReference>
<protein>
    <submittedName>
        <fullName evidence="6">Uncharacterized protein</fullName>
    </submittedName>
</protein>
<feature type="coiled-coil region" evidence="4">
    <location>
        <begin position="135"/>
        <end position="200"/>
    </location>
</feature>
<keyword evidence="7" id="KW-1185">Reference proteome</keyword>
<dbReference type="PROSITE" id="PS50294">
    <property type="entry name" value="WD_REPEATS_REGION"/>
    <property type="match status" value="5"/>
</dbReference>